<dbReference type="InterPro" id="IPR013766">
    <property type="entry name" value="Thioredoxin_domain"/>
</dbReference>
<dbReference type="PANTHER" id="PTHR42852:SF13">
    <property type="entry name" value="PROTEIN DIPZ"/>
    <property type="match status" value="1"/>
</dbReference>
<protein>
    <submittedName>
        <fullName evidence="2">Redoxin family protein</fullName>
    </submittedName>
</protein>
<gene>
    <name evidence="2" type="ORF">H1D33_23985</name>
</gene>
<organism evidence="2 3">
    <name type="scientific">Micromonospora robiginosa</name>
    <dbReference type="NCBI Taxonomy" id="2749844"/>
    <lineage>
        <taxon>Bacteria</taxon>
        <taxon>Bacillati</taxon>
        <taxon>Actinomycetota</taxon>
        <taxon>Actinomycetes</taxon>
        <taxon>Micromonosporales</taxon>
        <taxon>Micromonosporaceae</taxon>
        <taxon>Micromonospora</taxon>
    </lineage>
</organism>
<reference evidence="3" key="1">
    <citation type="submission" date="2020-07" db="EMBL/GenBank/DDBJ databases">
        <title>A new Micromonospora strain with potent antibiotic activity isolated from the microbiome of a mid-Atlantic deep-sea sponge.</title>
        <authorList>
            <person name="Back C.R."/>
            <person name="Stennett H.L."/>
            <person name="Williams S.E."/>
            <person name="Wang L."/>
            <person name="Ojeda Gomez J."/>
            <person name="Abdulle O.M."/>
            <person name="Duffy T."/>
            <person name="Hendry K.R."/>
            <person name="Powell D."/>
            <person name="Stach J.E."/>
            <person name="Essex-Lopresti A.E."/>
            <person name="Willis C.L."/>
            <person name="Curnow P."/>
            <person name="Race P.R."/>
        </authorList>
    </citation>
    <scope>NUCLEOTIDE SEQUENCE [LARGE SCALE GENOMIC DNA]</scope>
    <source>
        <strain evidence="3">28ISP2-46</strain>
    </source>
</reference>
<accession>A0A7L6B3L6</accession>
<dbReference type="PANTHER" id="PTHR42852">
    <property type="entry name" value="THIOL:DISULFIDE INTERCHANGE PROTEIN DSBE"/>
    <property type="match status" value="1"/>
</dbReference>
<evidence type="ECO:0000259" key="1">
    <source>
        <dbReference type="PROSITE" id="PS51352"/>
    </source>
</evidence>
<dbReference type="PROSITE" id="PS51352">
    <property type="entry name" value="THIOREDOXIN_2"/>
    <property type="match status" value="1"/>
</dbReference>
<dbReference type="RefSeq" id="WP_181568861.1">
    <property type="nucleotide sequence ID" value="NZ_CP059322.2"/>
</dbReference>
<dbReference type="SUPFAM" id="SSF52833">
    <property type="entry name" value="Thioredoxin-like"/>
    <property type="match status" value="1"/>
</dbReference>
<sequence>MTRAQVATRLPPITVRRWLNSPPLTPEALRGRVVLVDIWEYTCVNWIRTAPFVRAWHRDYHDLGLTVVGVHAPEFAFGRLPENIDRAVRDHGLTYPIAVDDDYTFWRALGNDAWPATYLFDVDGRLVDRWLGEGDYDRIEAEIRRLLGDAAPGVALPPVSPEVTGYATSPQPTYAGITPETYLGADRGVPGSYALTGDWRTDGEYVELAGGVGELVLPFTAGEVNLVADPGPDGPVAVQVLLDGNPVGDARGADVDPDGSARVDRPAMVRLVAGGPPGEHRLTLVTDRPGFRAYVFTFGP</sequence>
<keyword evidence="3" id="KW-1185">Reference proteome</keyword>
<dbReference type="Pfam" id="PF08534">
    <property type="entry name" value="Redoxin"/>
    <property type="match status" value="1"/>
</dbReference>
<dbReference type="InterPro" id="IPR041017">
    <property type="entry name" value="Thioredoxin_10"/>
</dbReference>
<proteinExistence type="predicted"/>
<dbReference type="Gene3D" id="2.60.120.260">
    <property type="entry name" value="Galactose-binding domain-like"/>
    <property type="match status" value="1"/>
</dbReference>
<dbReference type="Pfam" id="PF17991">
    <property type="entry name" value="Thioredoxin_10"/>
    <property type="match status" value="1"/>
</dbReference>
<dbReference type="Gene3D" id="3.40.30.10">
    <property type="entry name" value="Glutaredoxin"/>
    <property type="match status" value="1"/>
</dbReference>
<dbReference type="GO" id="GO:0016491">
    <property type="term" value="F:oxidoreductase activity"/>
    <property type="evidence" value="ECO:0007669"/>
    <property type="project" value="InterPro"/>
</dbReference>
<feature type="domain" description="Thioredoxin" evidence="1">
    <location>
        <begin position="4"/>
        <end position="148"/>
    </location>
</feature>
<name>A0A7L6B3L6_9ACTN</name>
<evidence type="ECO:0000313" key="2">
    <source>
        <dbReference type="EMBL" id="QLQ36345.1"/>
    </source>
</evidence>
<dbReference type="InterPro" id="IPR036249">
    <property type="entry name" value="Thioredoxin-like_sf"/>
</dbReference>
<dbReference type="EMBL" id="CP059322">
    <property type="protein sequence ID" value="QLQ36345.1"/>
    <property type="molecule type" value="Genomic_DNA"/>
</dbReference>
<dbReference type="InterPro" id="IPR013740">
    <property type="entry name" value="Redoxin"/>
</dbReference>
<dbReference type="AlphaFoldDB" id="A0A7L6B3L6"/>
<dbReference type="Proteomes" id="UP000510844">
    <property type="component" value="Chromosome"/>
</dbReference>
<reference evidence="2 3" key="2">
    <citation type="journal article" date="2021" name="Mar. Drugs">
        <title>A New Micromonospora Strain with Antibiotic Activity Isolated from the Microbiome of a Mid-Atlantic Deep-Sea Sponge.</title>
        <authorList>
            <person name="Back C.R."/>
            <person name="Stennett H.L."/>
            <person name="Williams S.E."/>
            <person name="Wang L."/>
            <person name="Ojeda Gomez J."/>
            <person name="Abdulle O.M."/>
            <person name="Duffy T."/>
            <person name="Neal C."/>
            <person name="Mantell J."/>
            <person name="Jepson M.A."/>
            <person name="Hendry K.R."/>
            <person name="Powell D."/>
            <person name="Stach J.E.M."/>
            <person name="Essex-Lopresti A.E."/>
            <person name="Willis C.L."/>
            <person name="Curnow P."/>
            <person name="Race P.R."/>
        </authorList>
    </citation>
    <scope>NUCLEOTIDE SEQUENCE [LARGE SCALE GENOMIC DNA]</scope>
    <source>
        <strain evidence="2 3">28ISP2-46</strain>
    </source>
</reference>
<dbReference type="InterPro" id="IPR050553">
    <property type="entry name" value="Thioredoxin_ResA/DsbE_sf"/>
</dbReference>
<evidence type="ECO:0000313" key="3">
    <source>
        <dbReference type="Proteomes" id="UP000510844"/>
    </source>
</evidence>
<dbReference type="KEGG" id="mfeu:H1D33_23985"/>